<evidence type="ECO:0000256" key="1">
    <source>
        <dbReference type="SAM" id="MobiDB-lite"/>
    </source>
</evidence>
<dbReference type="WBParaSite" id="EVEC_0001276101-mRNA-1">
    <property type="protein sequence ID" value="EVEC_0001276101-mRNA-1"/>
    <property type="gene ID" value="EVEC_0001276101"/>
</dbReference>
<proteinExistence type="predicted"/>
<gene>
    <name evidence="2" type="ORF">EVEC_LOCUS11934</name>
</gene>
<dbReference type="Proteomes" id="UP000274131">
    <property type="component" value="Unassembled WGS sequence"/>
</dbReference>
<evidence type="ECO:0000313" key="2">
    <source>
        <dbReference type="EMBL" id="VDD97183.1"/>
    </source>
</evidence>
<keyword evidence="3" id="KW-1185">Reference proteome</keyword>
<reference evidence="4" key="1">
    <citation type="submission" date="2017-02" db="UniProtKB">
        <authorList>
            <consortium name="WormBaseParasite"/>
        </authorList>
    </citation>
    <scope>IDENTIFICATION</scope>
</reference>
<dbReference type="AlphaFoldDB" id="A0A0N4VP38"/>
<feature type="region of interest" description="Disordered" evidence="1">
    <location>
        <begin position="48"/>
        <end position="72"/>
    </location>
</feature>
<evidence type="ECO:0000313" key="4">
    <source>
        <dbReference type="WBParaSite" id="EVEC_0001276101-mRNA-1"/>
    </source>
</evidence>
<organism evidence="4">
    <name type="scientific">Enterobius vermicularis</name>
    <name type="common">Human pinworm</name>
    <dbReference type="NCBI Taxonomy" id="51028"/>
    <lineage>
        <taxon>Eukaryota</taxon>
        <taxon>Metazoa</taxon>
        <taxon>Ecdysozoa</taxon>
        <taxon>Nematoda</taxon>
        <taxon>Chromadorea</taxon>
        <taxon>Rhabditida</taxon>
        <taxon>Spirurina</taxon>
        <taxon>Oxyuridomorpha</taxon>
        <taxon>Oxyuroidea</taxon>
        <taxon>Oxyuridae</taxon>
        <taxon>Enterobius</taxon>
    </lineage>
</organism>
<dbReference type="EMBL" id="UXUI01013007">
    <property type="protein sequence ID" value="VDD97183.1"/>
    <property type="molecule type" value="Genomic_DNA"/>
</dbReference>
<reference evidence="2 3" key="2">
    <citation type="submission" date="2018-10" db="EMBL/GenBank/DDBJ databases">
        <authorList>
            <consortium name="Pathogen Informatics"/>
        </authorList>
    </citation>
    <scope>NUCLEOTIDE SEQUENCE [LARGE SCALE GENOMIC DNA]</scope>
</reference>
<sequence length="168" mass="18797">MLISPATSIAVIACVCCKCTSCKCRPKAKKAAVCCSCKREHEIKTAVDKDGKPKVRQSSSDEDDSYHIRGERHIPKKINKPMQKIPKLTQRKACSEASTSQHRHFSVELDSSGLYSYVRALSTTNSEFITEEKIEFIDAEGDDPSCFSEKSLMKRGFKQLNTAETTNR</sequence>
<accession>A0A0N4VP38</accession>
<protein>
    <submittedName>
        <fullName evidence="2 4">Uncharacterized protein</fullName>
    </submittedName>
</protein>
<evidence type="ECO:0000313" key="3">
    <source>
        <dbReference type="Proteomes" id="UP000274131"/>
    </source>
</evidence>
<dbReference type="STRING" id="51028.A0A0N4VP38"/>
<dbReference type="OrthoDB" id="5877978at2759"/>
<name>A0A0N4VP38_ENTVE</name>